<sequence>MKNNTLPLSLYIHIPWCIKKCFYCDFHSFVKKDTINEKKYINHLLKDLSNDIKYIQLRTIHSIFIGGGTPSLFSSHSINFLIQEIKKRIPTNSQLEITIESNPNSFESNNFYKYKKIGINRLSIGVQTFNMQQLQLLGRTYSSKEANKIIHFANKLHFKCINLDLMHCLPNQSVQQALKDLIQITTICQPQHISWYQLSIEKNTFFYSKNLNLPNENTIFNIINYGEKILKKYGYYKYEISSYSKIGYQCQHNLNYWRFGDYIGIGCGAHGKITTKQGEIIRTVKSKKITDFINGKYLHNLQKIKKNEQALEFFMNRFRLIEPTPKKDLYKYTQLTEQTIQPKIQQAISEGFLKETKKYWETTSKGKNFLNSLLEIFI</sequence>
<dbReference type="InterPro" id="IPR034505">
    <property type="entry name" value="Coproporphyrinogen-III_oxidase"/>
</dbReference>
<dbReference type="PROSITE" id="PS51918">
    <property type="entry name" value="RADICAL_SAM"/>
    <property type="match status" value="1"/>
</dbReference>
<dbReference type="PANTHER" id="PTHR13932">
    <property type="entry name" value="COPROPORPHYRINIGEN III OXIDASE"/>
    <property type="match status" value="1"/>
</dbReference>
<dbReference type="SFLD" id="SFLDS00029">
    <property type="entry name" value="Radical_SAM"/>
    <property type="match status" value="1"/>
</dbReference>
<keyword evidence="10" id="KW-0963">Cytoplasm</keyword>
<evidence type="ECO:0000256" key="8">
    <source>
        <dbReference type="ARBA" id="ARBA00023014"/>
    </source>
</evidence>
<dbReference type="InterPro" id="IPR010723">
    <property type="entry name" value="HemN_C"/>
</dbReference>
<evidence type="ECO:0000256" key="3">
    <source>
        <dbReference type="ARBA" id="ARBA00017228"/>
    </source>
</evidence>
<evidence type="ECO:0000313" key="13">
    <source>
        <dbReference type="Proteomes" id="UP000317544"/>
    </source>
</evidence>
<evidence type="ECO:0000256" key="1">
    <source>
        <dbReference type="ARBA" id="ARBA00001966"/>
    </source>
</evidence>
<dbReference type="GO" id="GO:0005737">
    <property type="term" value="C:cytoplasm"/>
    <property type="evidence" value="ECO:0007669"/>
    <property type="project" value="UniProtKB-SubCell"/>
</dbReference>
<dbReference type="GO" id="GO:0051539">
    <property type="term" value="F:4 iron, 4 sulfur cluster binding"/>
    <property type="evidence" value="ECO:0007669"/>
    <property type="project" value="UniProtKB-UniRule"/>
</dbReference>
<evidence type="ECO:0000256" key="6">
    <source>
        <dbReference type="ARBA" id="ARBA00022723"/>
    </source>
</evidence>
<keyword evidence="9 10" id="KW-0143">Chaperone</keyword>
<dbReference type="InterPro" id="IPR007197">
    <property type="entry name" value="rSAM"/>
</dbReference>
<reference evidence="12 13" key="1">
    <citation type="journal article" date="2019" name="Proc. Natl. Acad. Sci. U.S.A.">
        <title>Exaggeration and cooption of innate immunity for social defense.</title>
        <authorList>
            <person name="Kutsukake M."/>
            <person name="Moriyama M."/>
            <person name="Shigenobu S."/>
            <person name="Meng X.-Y."/>
            <person name="Nikoh N."/>
            <person name="Noda C."/>
            <person name="Kobayashi S."/>
            <person name="Fukatsu T."/>
        </authorList>
    </citation>
    <scope>NUCLEOTIDE SEQUENCE [LARGE SCALE GENOMIC DNA]</scope>
    <source>
        <strain evidence="12 13">Nmo</strain>
    </source>
</reference>
<dbReference type="AlphaFoldDB" id="A0A455TAV4"/>
<protein>
    <recommendedName>
        <fullName evidence="3 10">Heme chaperone HemW</fullName>
    </recommendedName>
</protein>
<dbReference type="SUPFAM" id="SSF102114">
    <property type="entry name" value="Radical SAM enzymes"/>
    <property type="match status" value="1"/>
</dbReference>
<dbReference type="InterPro" id="IPR058240">
    <property type="entry name" value="rSAM_sf"/>
</dbReference>
<keyword evidence="5 10" id="KW-0949">S-adenosyl-L-methionine</keyword>
<evidence type="ECO:0000256" key="4">
    <source>
        <dbReference type="ARBA" id="ARBA00022617"/>
    </source>
</evidence>
<keyword evidence="10" id="KW-0004">4Fe-4S</keyword>
<comment type="similarity">
    <text evidence="2">Belongs to the anaerobic coproporphyrinogen-III oxidase family. HemW subfamily.</text>
</comment>
<dbReference type="Pfam" id="PF06969">
    <property type="entry name" value="HemN_C"/>
    <property type="match status" value="1"/>
</dbReference>
<comment type="function">
    <text evidence="10">Probably acts as a heme chaperone, transferring heme to an unknown acceptor. Binds one molecule of heme per monomer, possibly covalently. Binds 1 [4Fe-4S] cluster. The cluster is coordinated with 3 cysteines and an exchangeable S-adenosyl-L-methionine.</text>
</comment>
<dbReference type="InterPro" id="IPR006638">
    <property type="entry name" value="Elp3/MiaA/NifB-like_rSAM"/>
</dbReference>
<dbReference type="Proteomes" id="UP000317544">
    <property type="component" value="Chromosome"/>
</dbReference>
<evidence type="ECO:0000256" key="9">
    <source>
        <dbReference type="ARBA" id="ARBA00023186"/>
    </source>
</evidence>
<dbReference type="NCBIfam" id="TIGR00539">
    <property type="entry name" value="hemN_rel"/>
    <property type="match status" value="1"/>
</dbReference>
<dbReference type="Gene3D" id="3.20.20.70">
    <property type="entry name" value="Aldolase class I"/>
    <property type="match status" value="1"/>
</dbReference>
<dbReference type="InterPro" id="IPR004559">
    <property type="entry name" value="HemW-like"/>
</dbReference>
<accession>A0A455TAV4</accession>
<dbReference type="PANTHER" id="PTHR13932:SF5">
    <property type="entry name" value="RADICAL S-ADENOSYL METHIONINE DOMAIN-CONTAINING PROTEIN 1, MITOCHONDRIAL"/>
    <property type="match status" value="1"/>
</dbReference>
<keyword evidence="6 10" id="KW-0479">Metal-binding</keyword>
<dbReference type="SMART" id="SM00729">
    <property type="entry name" value="Elp3"/>
    <property type="match status" value="1"/>
</dbReference>
<dbReference type="SFLD" id="SFLDF00562">
    <property type="entry name" value="HemN-like__clustered_with_heat"/>
    <property type="match status" value="1"/>
</dbReference>
<evidence type="ECO:0000256" key="5">
    <source>
        <dbReference type="ARBA" id="ARBA00022691"/>
    </source>
</evidence>
<keyword evidence="4 10" id="KW-0349">Heme</keyword>
<evidence type="ECO:0000256" key="7">
    <source>
        <dbReference type="ARBA" id="ARBA00023004"/>
    </source>
</evidence>
<evidence type="ECO:0000256" key="2">
    <source>
        <dbReference type="ARBA" id="ARBA00006100"/>
    </source>
</evidence>
<dbReference type="GO" id="GO:0004109">
    <property type="term" value="F:coproporphyrinogen oxidase activity"/>
    <property type="evidence" value="ECO:0007669"/>
    <property type="project" value="InterPro"/>
</dbReference>
<gene>
    <name evidence="12" type="primary">yggW</name>
    <name evidence="12" type="ORF">BUCNMO_419</name>
</gene>
<keyword evidence="8 10" id="KW-0411">Iron-sulfur</keyword>
<dbReference type="RefSeq" id="WP_158345208.1">
    <property type="nucleotide sequence ID" value="NZ_AP019379.1"/>
</dbReference>
<dbReference type="SFLD" id="SFLDF00288">
    <property type="entry name" value="HemN-like__clustered_with_nucl"/>
    <property type="match status" value="1"/>
</dbReference>
<dbReference type="GO" id="GO:0046872">
    <property type="term" value="F:metal ion binding"/>
    <property type="evidence" value="ECO:0007669"/>
    <property type="project" value="UniProtKB-UniRule"/>
</dbReference>
<proteinExistence type="inferred from homology"/>
<keyword evidence="13" id="KW-1185">Reference proteome</keyword>
<dbReference type="OrthoDB" id="9808022at2"/>
<dbReference type="GO" id="GO:0006779">
    <property type="term" value="P:porphyrin-containing compound biosynthetic process"/>
    <property type="evidence" value="ECO:0007669"/>
    <property type="project" value="InterPro"/>
</dbReference>
<keyword evidence="7 10" id="KW-0408">Iron</keyword>
<evidence type="ECO:0000313" key="12">
    <source>
        <dbReference type="EMBL" id="BBI01422.1"/>
    </source>
</evidence>
<comment type="cofactor">
    <cofactor evidence="1">
        <name>[4Fe-4S] cluster</name>
        <dbReference type="ChEBI" id="CHEBI:49883"/>
    </cofactor>
</comment>
<feature type="domain" description="Radical SAM core" evidence="11">
    <location>
        <begin position="2"/>
        <end position="236"/>
    </location>
</feature>
<organism evidence="12 13">
    <name type="scientific">Buchnera aphidicola</name>
    <name type="common">Nipponaphis monzeni</name>
    <dbReference type="NCBI Taxonomy" id="2495405"/>
    <lineage>
        <taxon>Bacteria</taxon>
        <taxon>Pseudomonadati</taxon>
        <taxon>Pseudomonadota</taxon>
        <taxon>Gammaproteobacteria</taxon>
        <taxon>Enterobacterales</taxon>
        <taxon>Erwiniaceae</taxon>
        <taxon>Buchnera</taxon>
    </lineage>
</organism>
<dbReference type="Pfam" id="PF04055">
    <property type="entry name" value="Radical_SAM"/>
    <property type="match status" value="1"/>
</dbReference>
<dbReference type="InterPro" id="IPR013785">
    <property type="entry name" value="Aldolase_TIM"/>
</dbReference>
<evidence type="ECO:0000256" key="10">
    <source>
        <dbReference type="RuleBase" id="RU364116"/>
    </source>
</evidence>
<evidence type="ECO:0000259" key="11">
    <source>
        <dbReference type="PROSITE" id="PS51918"/>
    </source>
</evidence>
<dbReference type="SFLD" id="SFLDG01065">
    <property type="entry name" value="anaerobic_coproporphyrinogen-I"/>
    <property type="match status" value="1"/>
</dbReference>
<dbReference type="EMBL" id="AP019379">
    <property type="protein sequence ID" value="BBI01422.1"/>
    <property type="molecule type" value="Genomic_DNA"/>
</dbReference>
<name>A0A455TAV4_9GAMM</name>
<comment type="subcellular location">
    <subcellularLocation>
        <location evidence="10">Cytoplasm</location>
    </subcellularLocation>
</comment>